<feature type="domain" description="GAF" evidence="2">
    <location>
        <begin position="31"/>
        <end position="163"/>
    </location>
</feature>
<evidence type="ECO:0000313" key="3">
    <source>
        <dbReference type="EMBL" id="RJG26657.1"/>
    </source>
</evidence>
<dbReference type="InterPro" id="IPR000614">
    <property type="entry name" value="FRMsr_CS"/>
</dbReference>
<dbReference type="OrthoDB" id="9796252at2"/>
<dbReference type="SMART" id="SM00065">
    <property type="entry name" value="GAF"/>
    <property type="match status" value="1"/>
</dbReference>
<gene>
    <name evidence="3" type="ORF">DQX05_01080</name>
</gene>
<dbReference type="EMBL" id="QYZD01000001">
    <property type="protein sequence ID" value="RJG26657.1"/>
    <property type="molecule type" value="Genomic_DNA"/>
</dbReference>
<dbReference type="InterPro" id="IPR051330">
    <property type="entry name" value="Phosphatase_reg/MetRdx"/>
</dbReference>
<name>A0A3A3H8U0_PANTH</name>
<reference evidence="3 4" key="1">
    <citation type="submission" date="2018-09" db="EMBL/GenBank/DDBJ databases">
        <title>Paenibacillus SK2017-BO5.</title>
        <authorList>
            <person name="Piskunova J.V."/>
            <person name="Dubiley S.A."/>
            <person name="Severinov K.V."/>
        </authorList>
    </citation>
    <scope>NUCLEOTIDE SEQUENCE [LARGE SCALE GENOMIC DNA]</scope>
    <source>
        <strain evidence="3 4">BO5</strain>
    </source>
</reference>
<dbReference type="AlphaFoldDB" id="A0A3A3H8U0"/>
<evidence type="ECO:0000256" key="1">
    <source>
        <dbReference type="ARBA" id="ARBA00038454"/>
    </source>
</evidence>
<proteinExistence type="inferred from homology"/>
<accession>A0A3A3H8U0</accession>
<dbReference type="InterPro" id="IPR003018">
    <property type="entry name" value="GAF"/>
</dbReference>
<dbReference type="Pfam" id="PF01590">
    <property type="entry name" value="GAF"/>
    <property type="match status" value="1"/>
</dbReference>
<dbReference type="InterPro" id="IPR029016">
    <property type="entry name" value="GAF-like_dom_sf"/>
</dbReference>
<protein>
    <submittedName>
        <fullName evidence="3">GAF domain-containing protein</fullName>
    </submittedName>
</protein>
<evidence type="ECO:0000259" key="2">
    <source>
        <dbReference type="SMART" id="SM00065"/>
    </source>
</evidence>
<dbReference type="FunFam" id="3.30.450.40:FF:000008">
    <property type="entry name" value="GAF domain-containing proteins"/>
    <property type="match status" value="1"/>
</dbReference>
<evidence type="ECO:0000313" key="4">
    <source>
        <dbReference type="Proteomes" id="UP000266177"/>
    </source>
</evidence>
<organism evidence="3 4">
    <name type="scientific">Paenibacillus thiaminolyticus</name>
    <name type="common">Bacillus thiaminolyticus</name>
    <dbReference type="NCBI Taxonomy" id="49283"/>
    <lineage>
        <taxon>Bacteria</taxon>
        <taxon>Bacillati</taxon>
        <taxon>Bacillota</taxon>
        <taxon>Bacilli</taxon>
        <taxon>Bacillales</taxon>
        <taxon>Paenibacillaceae</taxon>
        <taxon>Paenibacillus</taxon>
    </lineage>
</organism>
<dbReference type="GO" id="GO:0005829">
    <property type="term" value="C:cytosol"/>
    <property type="evidence" value="ECO:0007669"/>
    <property type="project" value="TreeGrafter"/>
</dbReference>
<dbReference type="Proteomes" id="UP000266177">
    <property type="component" value="Unassembled WGS sequence"/>
</dbReference>
<dbReference type="GO" id="GO:0033745">
    <property type="term" value="F:L-methionine-(R)-S-oxide reductase activity"/>
    <property type="evidence" value="ECO:0007669"/>
    <property type="project" value="TreeGrafter"/>
</dbReference>
<comment type="caution">
    <text evidence="3">The sequence shown here is derived from an EMBL/GenBank/DDBJ whole genome shotgun (WGS) entry which is preliminary data.</text>
</comment>
<dbReference type="PANTHER" id="PTHR21021:SF15">
    <property type="entry name" value="FREE METHIONINE-R-SULFOXIDE REDUCTASE"/>
    <property type="match status" value="1"/>
</dbReference>
<dbReference type="Gene3D" id="3.30.450.40">
    <property type="match status" value="1"/>
</dbReference>
<dbReference type="PANTHER" id="PTHR21021">
    <property type="entry name" value="GAF/PUTATIVE CYTOSKELETAL PROTEIN"/>
    <property type="match status" value="1"/>
</dbReference>
<dbReference type="RefSeq" id="WP_119790125.1">
    <property type="nucleotide sequence ID" value="NZ_QYZD01000001.1"/>
</dbReference>
<sequence>MFAPSQYSGQPDQDYPLLHKQLIALIEGEPNLIANLANASALLWQGLKDINWAGFYLMDESKEELVLGPFQGLPACIRIPLGRGVCGTAAQERRTLVVHDVHAFPGHIACDAASRSEIVVPMMKDGLLVGVLDIDSPVTDRFQEPDREALEKMVEALMKEAVL</sequence>
<dbReference type="PROSITE" id="PS01320">
    <property type="entry name" value="UPF0067"/>
    <property type="match status" value="1"/>
</dbReference>
<comment type="similarity">
    <text evidence="1">Belongs to the free Met sulfoxide reductase family.</text>
</comment>
<dbReference type="SUPFAM" id="SSF55781">
    <property type="entry name" value="GAF domain-like"/>
    <property type="match status" value="1"/>
</dbReference>